<dbReference type="InterPro" id="IPR051167">
    <property type="entry name" value="Prolyl_oligopep/macrocyclase"/>
</dbReference>
<keyword evidence="4" id="KW-0645">Protease</keyword>
<feature type="domain" description="Peptidase S9 prolyl oligopeptidase catalytic" evidence="8">
    <location>
        <begin position="510"/>
        <end position="721"/>
    </location>
</feature>
<comment type="similarity">
    <text evidence="2">Belongs to the peptidase S9A family.</text>
</comment>
<organism evidence="10 11">
    <name type="scientific">Roseateles subflavus</name>
    <dbReference type="NCBI Taxonomy" id="3053353"/>
    <lineage>
        <taxon>Bacteria</taxon>
        <taxon>Pseudomonadati</taxon>
        <taxon>Pseudomonadota</taxon>
        <taxon>Betaproteobacteria</taxon>
        <taxon>Burkholderiales</taxon>
        <taxon>Sphaerotilaceae</taxon>
        <taxon>Roseateles</taxon>
    </lineage>
</organism>
<evidence type="ECO:0000256" key="6">
    <source>
        <dbReference type="ARBA" id="ARBA00022825"/>
    </source>
</evidence>
<dbReference type="Proteomes" id="UP001238603">
    <property type="component" value="Unassembled WGS sequence"/>
</dbReference>
<evidence type="ECO:0000256" key="1">
    <source>
        <dbReference type="ARBA" id="ARBA00001070"/>
    </source>
</evidence>
<keyword evidence="5" id="KW-0378">Hydrolase</keyword>
<feature type="chain" id="PRO_5045211071" description="prolyl oligopeptidase" evidence="7">
    <location>
        <begin position="28"/>
        <end position="727"/>
    </location>
</feature>
<evidence type="ECO:0000259" key="8">
    <source>
        <dbReference type="Pfam" id="PF00326"/>
    </source>
</evidence>
<comment type="caution">
    <text evidence="10">The sequence shown here is derived from an EMBL/GenBank/DDBJ whole genome shotgun (WGS) entry which is preliminary data.</text>
</comment>
<dbReference type="PROSITE" id="PS51318">
    <property type="entry name" value="TAT"/>
    <property type="match status" value="1"/>
</dbReference>
<dbReference type="InterPro" id="IPR001375">
    <property type="entry name" value="Peptidase_S9_cat"/>
</dbReference>
<evidence type="ECO:0000313" key="10">
    <source>
        <dbReference type="EMBL" id="MDL5033415.1"/>
    </source>
</evidence>
<dbReference type="EC" id="3.4.21.26" evidence="3"/>
<evidence type="ECO:0000256" key="4">
    <source>
        <dbReference type="ARBA" id="ARBA00022670"/>
    </source>
</evidence>
<evidence type="ECO:0000256" key="3">
    <source>
        <dbReference type="ARBA" id="ARBA00011897"/>
    </source>
</evidence>
<keyword evidence="6" id="KW-0720">Serine protease</keyword>
<dbReference type="InterPro" id="IPR006311">
    <property type="entry name" value="TAT_signal"/>
</dbReference>
<keyword evidence="7" id="KW-0732">Signal</keyword>
<dbReference type="SUPFAM" id="SSF53474">
    <property type="entry name" value="alpha/beta-Hydrolases"/>
    <property type="match status" value="1"/>
</dbReference>
<dbReference type="InterPro" id="IPR002471">
    <property type="entry name" value="Pept_S9_AS"/>
</dbReference>
<dbReference type="RefSeq" id="WP_285983497.1">
    <property type="nucleotide sequence ID" value="NZ_JASVDS010000004.1"/>
</dbReference>
<evidence type="ECO:0000313" key="11">
    <source>
        <dbReference type="Proteomes" id="UP001238603"/>
    </source>
</evidence>
<dbReference type="PANTHER" id="PTHR42881:SF2">
    <property type="entry name" value="PROLYL ENDOPEPTIDASE"/>
    <property type="match status" value="1"/>
</dbReference>
<dbReference type="InterPro" id="IPR023302">
    <property type="entry name" value="Pept_S9A_N"/>
</dbReference>
<evidence type="ECO:0000256" key="2">
    <source>
        <dbReference type="ARBA" id="ARBA00005228"/>
    </source>
</evidence>
<reference evidence="10 11" key="1">
    <citation type="submission" date="2023-06" db="EMBL/GenBank/DDBJ databases">
        <title>Pelomonas sp. APW6 16S ribosomal RNA gene genome sequencing and assembly.</title>
        <authorList>
            <person name="Woo H."/>
        </authorList>
    </citation>
    <scope>NUCLEOTIDE SEQUENCE [LARGE SCALE GENOMIC DNA]</scope>
    <source>
        <strain evidence="10 11">APW6</strain>
    </source>
</reference>
<name>A0ABT7LMM9_9BURK</name>
<sequence>MKHPSLIPPASRRRAVRWMALSTLALAGLAGAGAAAADAAYPATPKRAVQDTFHGTAVSEDYRWLEDFERPEVKQWVAAQNALTRARLDAIPGREALAARIKDLVSSRPTGYGSLGLYGQRWFALKFEAGRQQPRIVTMDSPDQPGTERVVLDPTELAADGSLAIDWFQPSPDGQRIAVSLSEKGSERGSLHLYDVASGKAIDVVIPRVQFPTGGGSVSWHADGKGLLYTRYPAPGERPDSDAMFFQEVWTHRLGEPLSRDRRVLGQGLPRIAETFLAAGPKGLQIAQVLNGDGGEEAFWLQQKGGRWQQLSTFADGVKGVQASADGWLYLLSTQGAPKGQVLRLKLGQPLAKAERLVPEAEGTLTQFKLQDGRLYLSYLLGGPSELRRFDLKTRKSDVMPLPPIASVDALVKGAKGELLASVQSYTQPQAWYRVHADGHLEATALAQKANVDFSDVEVLREFATSKDGTRVPLNILRPKGLTLDGSHPVLLYGYGGYSVSQTPGFNALRKVWLERGGVLVIANLRGGGEYGEAWHLAGNLTRKQNVFDDFIGAAEHLIARGYTKPERLAIQGGSNGGLLMGAALTQRPDLFRAVHASVGIYDMLRVELDANGAFNITEFGTVKDEAQFRALLGYSPLHKVRDGTRYPAVLFTTGDHDGRVNPMQSRKMVARLQAAQGAAFADRPILLRTSANAGHGMGSSTSEVIAERTDSFSFLMDQLGMPLQKP</sequence>
<dbReference type="PRINTS" id="PR00862">
    <property type="entry name" value="PROLIGOPTASE"/>
</dbReference>
<dbReference type="Gene3D" id="3.40.50.1820">
    <property type="entry name" value="alpha/beta hydrolase"/>
    <property type="match status" value="1"/>
</dbReference>
<evidence type="ECO:0000256" key="5">
    <source>
        <dbReference type="ARBA" id="ARBA00022801"/>
    </source>
</evidence>
<dbReference type="Pfam" id="PF02897">
    <property type="entry name" value="Peptidase_S9_N"/>
    <property type="match status" value="1"/>
</dbReference>
<dbReference type="PANTHER" id="PTHR42881">
    <property type="entry name" value="PROLYL ENDOPEPTIDASE"/>
    <property type="match status" value="1"/>
</dbReference>
<protein>
    <recommendedName>
        <fullName evidence="3">prolyl oligopeptidase</fullName>
        <ecNumber evidence="3">3.4.21.26</ecNumber>
    </recommendedName>
</protein>
<evidence type="ECO:0000259" key="9">
    <source>
        <dbReference type="Pfam" id="PF02897"/>
    </source>
</evidence>
<keyword evidence="11" id="KW-1185">Reference proteome</keyword>
<gene>
    <name evidence="10" type="ORF">QRD43_15985</name>
</gene>
<dbReference type="Gene3D" id="2.130.10.120">
    <property type="entry name" value="Prolyl oligopeptidase, N-terminal domain"/>
    <property type="match status" value="1"/>
</dbReference>
<dbReference type="PROSITE" id="PS00708">
    <property type="entry name" value="PRO_ENDOPEP_SER"/>
    <property type="match status" value="1"/>
</dbReference>
<dbReference type="Pfam" id="PF00326">
    <property type="entry name" value="Peptidase_S9"/>
    <property type="match status" value="1"/>
</dbReference>
<dbReference type="InterPro" id="IPR002470">
    <property type="entry name" value="Peptidase_S9A"/>
</dbReference>
<accession>A0ABT7LMM9</accession>
<dbReference type="InterPro" id="IPR029058">
    <property type="entry name" value="AB_hydrolase_fold"/>
</dbReference>
<feature type="signal peptide" evidence="7">
    <location>
        <begin position="1"/>
        <end position="27"/>
    </location>
</feature>
<proteinExistence type="inferred from homology"/>
<comment type="catalytic activity">
    <reaction evidence="1">
        <text>Hydrolysis of Pro-|-Xaa &gt;&gt; Ala-|-Xaa in oligopeptides.</text>
        <dbReference type="EC" id="3.4.21.26"/>
    </reaction>
</comment>
<feature type="domain" description="Peptidase S9A N-terminal" evidence="9">
    <location>
        <begin position="45"/>
        <end position="438"/>
    </location>
</feature>
<dbReference type="SUPFAM" id="SSF50993">
    <property type="entry name" value="Peptidase/esterase 'gauge' domain"/>
    <property type="match status" value="1"/>
</dbReference>
<evidence type="ECO:0000256" key="7">
    <source>
        <dbReference type="SAM" id="SignalP"/>
    </source>
</evidence>
<dbReference type="EMBL" id="JASVDS010000004">
    <property type="protein sequence ID" value="MDL5033415.1"/>
    <property type="molecule type" value="Genomic_DNA"/>
</dbReference>